<organism evidence="2 3">
    <name type="scientific">Devosia salina</name>
    <dbReference type="NCBI Taxonomy" id="2860336"/>
    <lineage>
        <taxon>Bacteria</taxon>
        <taxon>Pseudomonadati</taxon>
        <taxon>Pseudomonadota</taxon>
        <taxon>Alphaproteobacteria</taxon>
        <taxon>Hyphomicrobiales</taxon>
        <taxon>Devosiaceae</taxon>
        <taxon>Devosia</taxon>
    </lineage>
</organism>
<gene>
    <name evidence="2" type="ORF">K1X15_13665</name>
</gene>
<keyword evidence="3" id="KW-1185">Reference proteome</keyword>
<proteinExistence type="predicted"/>
<evidence type="ECO:0000313" key="3">
    <source>
        <dbReference type="Proteomes" id="UP000825799"/>
    </source>
</evidence>
<name>A0ABX8WCH3_9HYPH</name>
<feature type="region of interest" description="Disordered" evidence="1">
    <location>
        <begin position="60"/>
        <end position="85"/>
    </location>
</feature>
<reference evidence="2 3" key="1">
    <citation type="submission" date="2021-08" db="EMBL/GenBank/DDBJ databases">
        <title>Devosia salina sp. nov., isolated from the South China Sea sediment.</title>
        <authorList>
            <person name="Zhou Z."/>
        </authorList>
    </citation>
    <scope>NUCLEOTIDE SEQUENCE [LARGE SCALE GENOMIC DNA]</scope>
    <source>
        <strain evidence="2 3">SCS-3</strain>
    </source>
</reference>
<accession>A0ABX8WCH3</accession>
<dbReference type="RefSeq" id="WP_220304171.1">
    <property type="nucleotide sequence ID" value="NZ_CP080590.1"/>
</dbReference>
<evidence type="ECO:0000256" key="1">
    <source>
        <dbReference type="SAM" id="MobiDB-lite"/>
    </source>
</evidence>
<dbReference type="Proteomes" id="UP000825799">
    <property type="component" value="Chromosome"/>
</dbReference>
<feature type="compositionally biased region" description="Low complexity" evidence="1">
    <location>
        <begin position="72"/>
        <end position="85"/>
    </location>
</feature>
<protein>
    <submittedName>
        <fullName evidence="2">Uncharacterized protein</fullName>
    </submittedName>
</protein>
<evidence type="ECO:0000313" key="2">
    <source>
        <dbReference type="EMBL" id="QYO75676.1"/>
    </source>
</evidence>
<sequence>MTTTSTLSRPTRRQCAENIVDAARVIEIATRYPAIEVSALAERFGTSDRTIYNVLKSAGMSRSDDEPATPVRQPAHPWRPAPRRTPTAIAMSKEERQKLIDDFLAKNQVTKIPRGVMTTSDVIFADTIHD</sequence>
<dbReference type="EMBL" id="CP080590">
    <property type="protein sequence ID" value="QYO75676.1"/>
    <property type="molecule type" value="Genomic_DNA"/>
</dbReference>